<dbReference type="EMBL" id="OA882402">
    <property type="protein sequence ID" value="CAD7275158.1"/>
    <property type="molecule type" value="Genomic_DNA"/>
</dbReference>
<protein>
    <submittedName>
        <fullName evidence="2">Uncharacterized protein</fullName>
    </submittedName>
</protein>
<organism evidence="2">
    <name type="scientific">Notodromas monacha</name>
    <dbReference type="NCBI Taxonomy" id="399045"/>
    <lineage>
        <taxon>Eukaryota</taxon>
        <taxon>Metazoa</taxon>
        <taxon>Ecdysozoa</taxon>
        <taxon>Arthropoda</taxon>
        <taxon>Crustacea</taxon>
        <taxon>Oligostraca</taxon>
        <taxon>Ostracoda</taxon>
        <taxon>Podocopa</taxon>
        <taxon>Podocopida</taxon>
        <taxon>Cypridocopina</taxon>
        <taxon>Cypridoidea</taxon>
        <taxon>Cyprididae</taxon>
        <taxon>Notodromas</taxon>
    </lineage>
</organism>
<feature type="transmembrane region" description="Helical" evidence="1">
    <location>
        <begin position="21"/>
        <end position="40"/>
    </location>
</feature>
<feature type="transmembrane region" description="Helical" evidence="1">
    <location>
        <begin position="60"/>
        <end position="80"/>
    </location>
</feature>
<dbReference type="AlphaFoldDB" id="A0A7R9GAG1"/>
<sequence>MLGECPSKERQAMRGVGISTVGIREYVCAPIFSPFVMTAIADQDYDSSTLVRATGSWLDIGTSISHYVISLSLTLFLLVLHQGCMRLTGFWELKQHAA</sequence>
<gene>
    <name evidence="2" type="ORF">NMOB1V02_LOCUS2959</name>
</gene>
<dbReference type="OrthoDB" id="1729659at2759"/>
<keyword evidence="1" id="KW-0812">Transmembrane</keyword>
<dbReference type="EMBL" id="CAJPEX010000365">
    <property type="protein sequence ID" value="CAG0915310.1"/>
    <property type="molecule type" value="Genomic_DNA"/>
</dbReference>
<evidence type="ECO:0000256" key="1">
    <source>
        <dbReference type="SAM" id="Phobius"/>
    </source>
</evidence>
<name>A0A7R9GAG1_9CRUS</name>
<evidence type="ECO:0000313" key="2">
    <source>
        <dbReference type="EMBL" id="CAD7275158.1"/>
    </source>
</evidence>
<keyword evidence="1" id="KW-1133">Transmembrane helix</keyword>
<proteinExistence type="predicted"/>
<reference evidence="2" key="1">
    <citation type="submission" date="2020-11" db="EMBL/GenBank/DDBJ databases">
        <authorList>
            <person name="Tran Van P."/>
        </authorList>
    </citation>
    <scope>NUCLEOTIDE SEQUENCE</scope>
</reference>
<keyword evidence="1" id="KW-0472">Membrane</keyword>
<dbReference type="Proteomes" id="UP000678499">
    <property type="component" value="Unassembled WGS sequence"/>
</dbReference>
<evidence type="ECO:0000313" key="3">
    <source>
        <dbReference type="Proteomes" id="UP000678499"/>
    </source>
</evidence>
<accession>A0A7R9GAG1</accession>
<keyword evidence="3" id="KW-1185">Reference proteome</keyword>